<evidence type="ECO:0000256" key="2">
    <source>
        <dbReference type="ARBA" id="ARBA00023125"/>
    </source>
</evidence>
<protein>
    <recommendedName>
        <fullName evidence="5">BZIP domain-containing protein</fullName>
    </recommendedName>
</protein>
<keyword evidence="7" id="KW-1185">Reference proteome</keyword>
<keyword evidence="3" id="KW-0804">Transcription</keyword>
<accession>A0A2G8LKW1</accession>
<dbReference type="GO" id="GO:0000978">
    <property type="term" value="F:RNA polymerase II cis-regulatory region sequence-specific DNA binding"/>
    <property type="evidence" value="ECO:0007669"/>
    <property type="project" value="TreeGrafter"/>
</dbReference>
<evidence type="ECO:0000313" key="7">
    <source>
        <dbReference type="Proteomes" id="UP000230750"/>
    </source>
</evidence>
<dbReference type="PROSITE" id="PS00036">
    <property type="entry name" value="BZIP_BASIC"/>
    <property type="match status" value="1"/>
</dbReference>
<dbReference type="GO" id="GO:0005634">
    <property type="term" value="C:nucleus"/>
    <property type="evidence" value="ECO:0007669"/>
    <property type="project" value="TreeGrafter"/>
</dbReference>
<name>A0A2G8LKW1_STIJA</name>
<dbReference type="OrthoDB" id="10637686at2759"/>
<organism evidence="6 7">
    <name type="scientific">Stichopus japonicus</name>
    <name type="common">Sea cucumber</name>
    <dbReference type="NCBI Taxonomy" id="307972"/>
    <lineage>
        <taxon>Eukaryota</taxon>
        <taxon>Metazoa</taxon>
        <taxon>Echinodermata</taxon>
        <taxon>Eleutherozoa</taxon>
        <taxon>Echinozoa</taxon>
        <taxon>Holothuroidea</taxon>
        <taxon>Aspidochirotacea</taxon>
        <taxon>Aspidochirotida</taxon>
        <taxon>Stichopodidae</taxon>
        <taxon>Apostichopus</taxon>
    </lineage>
</organism>
<keyword evidence="2" id="KW-0238">DNA-binding</keyword>
<dbReference type="SMART" id="SM00338">
    <property type="entry name" value="BRLZ"/>
    <property type="match status" value="1"/>
</dbReference>
<dbReference type="Gene3D" id="1.20.5.170">
    <property type="match status" value="1"/>
</dbReference>
<dbReference type="Pfam" id="PF07716">
    <property type="entry name" value="bZIP_2"/>
    <property type="match status" value="1"/>
</dbReference>
<keyword evidence="1" id="KW-0805">Transcription regulation</keyword>
<dbReference type="InterPro" id="IPR046347">
    <property type="entry name" value="bZIP_sf"/>
</dbReference>
<dbReference type="EMBL" id="MRZV01000044">
    <property type="protein sequence ID" value="PIK60908.1"/>
    <property type="molecule type" value="Genomic_DNA"/>
</dbReference>
<dbReference type="PANTHER" id="PTHR23351:SF24">
    <property type="entry name" value="ACTIVATING TRANSCRIPTION FACTOR 3-RELATED"/>
    <property type="match status" value="1"/>
</dbReference>
<dbReference type="STRING" id="307972.A0A2G8LKW1"/>
<feature type="region of interest" description="Disordered" evidence="4">
    <location>
        <begin position="1"/>
        <end position="41"/>
    </location>
</feature>
<evidence type="ECO:0000256" key="4">
    <source>
        <dbReference type="SAM" id="MobiDB-lite"/>
    </source>
</evidence>
<feature type="compositionally biased region" description="Polar residues" evidence="4">
    <location>
        <begin position="7"/>
        <end position="17"/>
    </location>
</feature>
<evidence type="ECO:0000259" key="5">
    <source>
        <dbReference type="PROSITE" id="PS50217"/>
    </source>
</evidence>
<evidence type="ECO:0000256" key="1">
    <source>
        <dbReference type="ARBA" id="ARBA00023015"/>
    </source>
</evidence>
<dbReference type="AlphaFoldDB" id="A0A2G8LKW1"/>
<dbReference type="InterPro" id="IPR000837">
    <property type="entry name" value="AP-1"/>
</dbReference>
<proteinExistence type="predicted"/>
<gene>
    <name evidence="6" type="ORF">BSL78_02082</name>
</gene>
<reference evidence="6 7" key="1">
    <citation type="journal article" date="2017" name="PLoS Biol.">
        <title>The sea cucumber genome provides insights into morphological evolution and visceral regeneration.</title>
        <authorList>
            <person name="Zhang X."/>
            <person name="Sun L."/>
            <person name="Yuan J."/>
            <person name="Sun Y."/>
            <person name="Gao Y."/>
            <person name="Zhang L."/>
            <person name="Li S."/>
            <person name="Dai H."/>
            <person name="Hamel J.F."/>
            <person name="Liu C."/>
            <person name="Yu Y."/>
            <person name="Liu S."/>
            <person name="Lin W."/>
            <person name="Guo K."/>
            <person name="Jin S."/>
            <person name="Xu P."/>
            <person name="Storey K.B."/>
            <person name="Huan P."/>
            <person name="Zhang T."/>
            <person name="Zhou Y."/>
            <person name="Zhang J."/>
            <person name="Lin C."/>
            <person name="Li X."/>
            <person name="Xing L."/>
            <person name="Huo D."/>
            <person name="Sun M."/>
            <person name="Wang L."/>
            <person name="Mercier A."/>
            <person name="Li F."/>
            <person name="Yang H."/>
            <person name="Xiang J."/>
        </authorList>
    </citation>
    <scope>NUCLEOTIDE SEQUENCE [LARGE SCALE GENOMIC DNA]</scope>
    <source>
        <strain evidence="6">Shaxun</strain>
        <tissue evidence="6">Muscle</tissue>
    </source>
</reference>
<sequence length="384" mass="43261">MCVCESGSDTDSNIGESRSSEEDQTYTLDSYQIPQTDSRERLERIDFPLEDERVSPVAQQETLSDHNSVTDQTSLLCFATISATATVTALRATLKRSHSSESEVCLRHASSDPVKDEKHFEISPQISQESLVFNNDEQYAHATGLGSVSVFTQVTAPNHHCNVPGISLPLSPNETEEFDEMKSLEAINKVASTYGDPALSSDLQNVDTTPFVKEELKEKIKLRRKQRGLPSLKVEEDSPKPDILTPAEEEKRRLRRERNRLAAAKCRRKKKAKAKEKKVTNQFILEQNKALLEEKYELMEEKATLEKMLRNHLMHCDRNGSVQIEVPDITSVKINMSPLEISDSDSMEEEAMFFADETLSSDSDSIDLTNDVGDQLLDSSWSMR</sequence>
<feature type="compositionally biased region" description="Polar residues" evidence="4">
    <location>
        <begin position="25"/>
        <end position="36"/>
    </location>
</feature>
<evidence type="ECO:0000256" key="3">
    <source>
        <dbReference type="ARBA" id="ARBA00023163"/>
    </source>
</evidence>
<dbReference type="InterPro" id="IPR004827">
    <property type="entry name" value="bZIP"/>
</dbReference>
<dbReference type="SUPFAM" id="SSF57959">
    <property type="entry name" value="Leucine zipper domain"/>
    <property type="match status" value="1"/>
</dbReference>
<dbReference type="PRINTS" id="PR00042">
    <property type="entry name" value="LEUZIPPRFOS"/>
</dbReference>
<feature type="region of interest" description="Disordered" evidence="4">
    <location>
        <begin position="231"/>
        <end position="253"/>
    </location>
</feature>
<comment type="caution">
    <text evidence="6">The sequence shown here is derived from an EMBL/GenBank/DDBJ whole genome shotgun (WGS) entry which is preliminary data.</text>
</comment>
<evidence type="ECO:0000313" key="6">
    <source>
        <dbReference type="EMBL" id="PIK60908.1"/>
    </source>
</evidence>
<dbReference type="GO" id="GO:0000981">
    <property type="term" value="F:DNA-binding transcription factor activity, RNA polymerase II-specific"/>
    <property type="evidence" value="ECO:0007669"/>
    <property type="project" value="TreeGrafter"/>
</dbReference>
<dbReference type="PANTHER" id="PTHR23351">
    <property type="entry name" value="FOS TRANSCRIPTION FACTOR-RELATED"/>
    <property type="match status" value="1"/>
</dbReference>
<dbReference type="Proteomes" id="UP000230750">
    <property type="component" value="Unassembled WGS sequence"/>
</dbReference>
<dbReference type="PROSITE" id="PS50217">
    <property type="entry name" value="BZIP"/>
    <property type="match status" value="1"/>
</dbReference>
<feature type="domain" description="BZIP" evidence="5">
    <location>
        <begin position="249"/>
        <end position="312"/>
    </location>
</feature>